<dbReference type="Gene3D" id="1.10.238.10">
    <property type="entry name" value="EF-hand"/>
    <property type="match status" value="1"/>
</dbReference>
<keyword evidence="9" id="KW-0344">Guanine-nucleotide releasing factor</keyword>
<evidence type="ECO:0000256" key="13">
    <source>
        <dbReference type="ARBA" id="ARBA00023034"/>
    </source>
</evidence>
<dbReference type="AlphaFoldDB" id="A0A6F9DNA4"/>
<evidence type="ECO:0000256" key="15">
    <source>
        <dbReference type="ARBA" id="ARBA00023136"/>
    </source>
</evidence>
<dbReference type="SUPFAM" id="SSF47473">
    <property type="entry name" value="EF-hand"/>
    <property type="match status" value="1"/>
</dbReference>
<keyword evidence="6" id="KW-0963">Cytoplasm</keyword>
<keyword evidence="8" id="KW-0597">Phosphoprotein</keyword>
<dbReference type="Pfam" id="PF13499">
    <property type="entry name" value="EF-hand_7"/>
    <property type="match status" value="1"/>
</dbReference>
<keyword evidence="11" id="KW-0677">Repeat</keyword>
<evidence type="ECO:0000256" key="8">
    <source>
        <dbReference type="ARBA" id="ARBA00022553"/>
    </source>
</evidence>
<feature type="domain" description="EF-hand" evidence="18">
    <location>
        <begin position="242"/>
        <end position="277"/>
    </location>
</feature>
<dbReference type="PROSITE" id="PS50222">
    <property type="entry name" value="EF_HAND_2"/>
    <property type="match status" value="2"/>
</dbReference>
<sequence length="521" mass="60908">MVIQIIVCSLVIVLCCGAPAPTKTPPSPPPVEINMGDQEVSQQEAENMNTGLYYDQYLQKVVKLLESDEQFKKKMENADFDDIKEGRLSDEINKMPQSLRDKLNDLKKEEINRLRKIVHAKVDLEKGRRVQKTPYLKQIANHLDHDNPHTFEASDLTNLIRAATSDLENYDQERHEEFKKYEMEKEARREAKMQKLDEQDRQKAREEYIQHQKELAEKAQMHHPGSKAQLEDVWNDEDGLNEQEFNPKTFFNIHDINGDGYLDFSELESIFEKDLGKVYNENDPEFDFLKMEEERRRMREHVVKEVDKNRDGLISRDEFIQYSETPEFAQPDEDSYKNLDQLLAEHSLYTQEEMNRYRETIKNQEEILKTKLDALKAHAKELGGMRREFGNDRREAAQDGLQEEEKIHLQQKEKEIKEQEEKMQMLHKDLQEQSKEILQMKQELQKHEASDKIVQNIKEKVDNLPPGPEKDHAVEQAHKDLDNLKKIQTPEQKSDLSVEEGANFSTETPVSAESTPAPAAP</sequence>
<feature type="compositionally biased region" description="Polar residues" evidence="16">
    <location>
        <begin position="503"/>
        <end position="514"/>
    </location>
</feature>
<keyword evidence="15" id="KW-0472">Membrane</keyword>
<protein>
    <submittedName>
        <fullName evidence="19">Nucleobindin-2</fullName>
    </submittedName>
</protein>
<evidence type="ECO:0000256" key="4">
    <source>
        <dbReference type="ARBA" id="ARBA00004613"/>
    </source>
</evidence>
<dbReference type="InterPro" id="IPR057576">
    <property type="entry name" value="NUCB1_N"/>
</dbReference>
<keyword evidence="13" id="KW-0333">Golgi apparatus</keyword>
<evidence type="ECO:0000256" key="1">
    <source>
        <dbReference type="ARBA" id="ARBA00004170"/>
    </source>
</evidence>
<evidence type="ECO:0000256" key="9">
    <source>
        <dbReference type="ARBA" id="ARBA00022658"/>
    </source>
</evidence>
<dbReference type="InterPro" id="IPR018247">
    <property type="entry name" value="EF_Hand_1_Ca_BS"/>
</dbReference>
<proteinExistence type="evidence at transcript level"/>
<reference evidence="19" key="1">
    <citation type="submission" date="2020-04" db="EMBL/GenBank/DDBJ databases">
        <authorList>
            <person name="Neveu A P."/>
        </authorList>
    </citation>
    <scope>NUCLEOTIDE SEQUENCE</scope>
    <source>
        <tissue evidence="19">Whole embryo</tissue>
    </source>
</reference>
<dbReference type="PROSITE" id="PS00018">
    <property type="entry name" value="EF_HAND_1"/>
    <property type="match status" value="2"/>
</dbReference>
<dbReference type="EMBL" id="LR788616">
    <property type="protein sequence ID" value="CAB3264478.1"/>
    <property type="molecule type" value="mRNA"/>
</dbReference>
<dbReference type="GO" id="GO:0003677">
    <property type="term" value="F:DNA binding"/>
    <property type="evidence" value="ECO:0007669"/>
    <property type="project" value="UniProtKB-KW"/>
</dbReference>
<dbReference type="PANTHER" id="PTHR19237">
    <property type="entry name" value="NUCLEOBINDIN"/>
    <property type="match status" value="1"/>
</dbReference>
<evidence type="ECO:0000256" key="17">
    <source>
        <dbReference type="SAM" id="SignalP"/>
    </source>
</evidence>
<feature type="domain" description="EF-hand" evidence="18">
    <location>
        <begin position="294"/>
        <end position="329"/>
    </location>
</feature>
<evidence type="ECO:0000256" key="16">
    <source>
        <dbReference type="SAM" id="MobiDB-lite"/>
    </source>
</evidence>
<feature type="region of interest" description="Disordered" evidence="16">
    <location>
        <begin position="441"/>
        <end position="521"/>
    </location>
</feature>
<evidence type="ECO:0000256" key="6">
    <source>
        <dbReference type="ARBA" id="ARBA00022490"/>
    </source>
</evidence>
<dbReference type="InterPro" id="IPR040250">
    <property type="entry name" value="Nucleobindin"/>
</dbReference>
<name>A0A6F9DNA4_9ASCI</name>
<evidence type="ECO:0000256" key="2">
    <source>
        <dbReference type="ARBA" id="ARBA00004496"/>
    </source>
</evidence>
<gene>
    <name evidence="19" type="primary">Nucb2</name>
</gene>
<evidence type="ECO:0000256" key="3">
    <source>
        <dbReference type="ARBA" id="ARBA00004555"/>
    </source>
</evidence>
<dbReference type="GO" id="GO:0005794">
    <property type="term" value="C:Golgi apparatus"/>
    <property type="evidence" value="ECO:0007669"/>
    <property type="project" value="UniProtKB-SubCell"/>
</dbReference>
<evidence type="ECO:0000256" key="10">
    <source>
        <dbReference type="ARBA" id="ARBA00022729"/>
    </source>
</evidence>
<dbReference type="InterPro" id="IPR011992">
    <property type="entry name" value="EF-hand-dom_pair"/>
</dbReference>
<evidence type="ECO:0000256" key="14">
    <source>
        <dbReference type="ARBA" id="ARBA00023125"/>
    </source>
</evidence>
<evidence type="ECO:0000259" key="18">
    <source>
        <dbReference type="PROSITE" id="PS50222"/>
    </source>
</evidence>
<comment type="subcellular location">
    <subcellularLocation>
        <location evidence="2">Cytoplasm</location>
    </subcellularLocation>
    <subcellularLocation>
        <location evidence="3">Golgi apparatus</location>
    </subcellularLocation>
    <subcellularLocation>
        <location evidence="1">Membrane</location>
        <topology evidence="1">Peripheral membrane protein</topology>
    </subcellularLocation>
    <subcellularLocation>
        <location evidence="4">Secreted</location>
    </subcellularLocation>
</comment>
<keyword evidence="10 17" id="KW-0732">Signal</keyword>
<evidence type="ECO:0000256" key="11">
    <source>
        <dbReference type="ARBA" id="ARBA00022737"/>
    </source>
</evidence>
<accession>A0A6F9DNA4</accession>
<dbReference type="GO" id="GO:0005085">
    <property type="term" value="F:guanyl-nucleotide exchange factor activity"/>
    <property type="evidence" value="ECO:0007669"/>
    <property type="project" value="UniProtKB-KW"/>
</dbReference>
<feature type="compositionally biased region" description="Basic and acidic residues" evidence="16">
    <location>
        <begin position="443"/>
        <end position="485"/>
    </location>
</feature>
<organism evidence="19">
    <name type="scientific">Phallusia mammillata</name>
    <dbReference type="NCBI Taxonomy" id="59560"/>
    <lineage>
        <taxon>Eukaryota</taxon>
        <taxon>Metazoa</taxon>
        <taxon>Chordata</taxon>
        <taxon>Tunicata</taxon>
        <taxon>Ascidiacea</taxon>
        <taxon>Phlebobranchia</taxon>
        <taxon>Ascidiidae</taxon>
        <taxon>Phallusia</taxon>
    </lineage>
</organism>
<evidence type="ECO:0000313" key="19">
    <source>
        <dbReference type="EMBL" id="CAB3264478.1"/>
    </source>
</evidence>
<keyword evidence="12" id="KW-0106">Calcium</keyword>
<evidence type="ECO:0000256" key="7">
    <source>
        <dbReference type="ARBA" id="ARBA00022525"/>
    </source>
</evidence>
<evidence type="ECO:0000256" key="12">
    <source>
        <dbReference type="ARBA" id="ARBA00022837"/>
    </source>
</evidence>
<dbReference type="GO" id="GO:0016020">
    <property type="term" value="C:membrane"/>
    <property type="evidence" value="ECO:0007669"/>
    <property type="project" value="UniProtKB-SubCell"/>
</dbReference>
<feature type="chain" id="PRO_5026082567" evidence="17">
    <location>
        <begin position="18"/>
        <end position="521"/>
    </location>
</feature>
<dbReference type="PANTHER" id="PTHR19237:SF20">
    <property type="entry name" value="NUCLEOBINDIN 1"/>
    <property type="match status" value="1"/>
</dbReference>
<keyword evidence="14" id="KW-0238">DNA-binding</keyword>
<dbReference type="Pfam" id="PF25434">
    <property type="entry name" value="NUCB1_N"/>
    <property type="match status" value="1"/>
</dbReference>
<keyword evidence="7" id="KW-0964">Secreted</keyword>
<dbReference type="GO" id="GO:0005793">
    <property type="term" value="C:endoplasmic reticulum-Golgi intermediate compartment"/>
    <property type="evidence" value="ECO:0007669"/>
    <property type="project" value="TreeGrafter"/>
</dbReference>
<evidence type="ECO:0000256" key="5">
    <source>
        <dbReference type="ARBA" id="ARBA00008063"/>
    </source>
</evidence>
<dbReference type="GO" id="GO:0070062">
    <property type="term" value="C:extracellular exosome"/>
    <property type="evidence" value="ECO:0007669"/>
    <property type="project" value="TreeGrafter"/>
</dbReference>
<feature type="signal peptide" evidence="17">
    <location>
        <begin position="1"/>
        <end position="17"/>
    </location>
</feature>
<comment type="similarity">
    <text evidence="5">Belongs to the nucleobindin family.</text>
</comment>
<dbReference type="InterPro" id="IPR002048">
    <property type="entry name" value="EF_hand_dom"/>
</dbReference>
<dbReference type="GO" id="GO:0005509">
    <property type="term" value="F:calcium ion binding"/>
    <property type="evidence" value="ECO:0007669"/>
    <property type="project" value="InterPro"/>
</dbReference>